<dbReference type="CDD" id="cd04301">
    <property type="entry name" value="NAT_SF"/>
    <property type="match status" value="1"/>
</dbReference>
<dbReference type="InterPro" id="IPR052523">
    <property type="entry name" value="Trichothecene_AcTrans"/>
</dbReference>
<dbReference type="EMBL" id="JAWRVE010000092">
    <property type="protein sequence ID" value="KAL1860434.1"/>
    <property type="molecule type" value="Genomic_DNA"/>
</dbReference>
<evidence type="ECO:0000313" key="2">
    <source>
        <dbReference type="Proteomes" id="UP001583177"/>
    </source>
</evidence>
<evidence type="ECO:0000313" key="1">
    <source>
        <dbReference type="EMBL" id="KAL1860434.1"/>
    </source>
</evidence>
<reference evidence="1 2" key="1">
    <citation type="journal article" date="2024" name="IMA Fungus">
        <title>IMA Genome - F19 : A genome assembly and annotation guide to empower mycologists, including annotated draft genome sequences of Ceratocystis pirilliformis, Diaporthe australafricana, Fusarium ophioides, Paecilomyces lecythidis, and Sporothrix stenoceras.</title>
        <authorList>
            <person name="Aylward J."/>
            <person name="Wilson A.M."/>
            <person name="Visagie C.M."/>
            <person name="Spraker J."/>
            <person name="Barnes I."/>
            <person name="Buitendag C."/>
            <person name="Ceriani C."/>
            <person name="Del Mar Angel L."/>
            <person name="du Plessis D."/>
            <person name="Fuchs T."/>
            <person name="Gasser K."/>
            <person name="Kramer D."/>
            <person name="Li W."/>
            <person name="Munsamy K."/>
            <person name="Piso A."/>
            <person name="Price J.L."/>
            <person name="Sonnekus B."/>
            <person name="Thomas C."/>
            <person name="van der Nest A."/>
            <person name="van Dijk A."/>
            <person name="van Heerden A."/>
            <person name="van Vuuren N."/>
            <person name="Yilmaz N."/>
            <person name="Duong T.A."/>
            <person name="van der Merwe N.A."/>
            <person name="Wingfield M.J."/>
            <person name="Wingfield B.D."/>
        </authorList>
    </citation>
    <scope>NUCLEOTIDE SEQUENCE [LARGE SCALE GENOMIC DNA]</scope>
    <source>
        <strain evidence="1 2">CMW 18300</strain>
    </source>
</reference>
<dbReference type="SUPFAM" id="SSF55729">
    <property type="entry name" value="Acyl-CoA N-acyltransferases (Nat)"/>
    <property type="match status" value="1"/>
</dbReference>
<sequence length="248" mass="27523">MAPATTINDTTRIRQAGPEDADAVSGLMITSMRQDREWWDYRFAHREDHPDDHSKFIGLLVGAWISPGFDNWAVVLAECWDGAAGRWEAASYAAWDLSYLKTRNFGAGYKPASREFVPPRPPADVLAQAGAGGRRDADLAHVREHSRACREGRAALLDSRFGAEQAHLQALGTHPLYLRRGLASRLCRWGMDQAARDGVVVTLLASPMGRGVYPRLGFEELGTITAQVQGEEERTHLYAMAWDPKRHG</sequence>
<proteinExistence type="predicted"/>
<accession>A0ABR3WFA6</accession>
<evidence type="ECO:0008006" key="3">
    <source>
        <dbReference type="Google" id="ProtNLM"/>
    </source>
</evidence>
<name>A0ABR3WFA6_9PEZI</name>
<organism evidence="1 2">
    <name type="scientific">Diaporthe australafricana</name>
    <dbReference type="NCBI Taxonomy" id="127596"/>
    <lineage>
        <taxon>Eukaryota</taxon>
        <taxon>Fungi</taxon>
        <taxon>Dikarya</taxon>
        <taxon>Ascomycota</taxon>
        <taxon>Pezizomycotina</taxon>
        <taxon>Sordariomycetes</taxon>
        <taxon>Sordariomycetidae</taxon>
        <taxon>Diaporthales</taxon>
        <taxon>Diaporthaceae</taxon>
        <taxon>Diaporthe</taxon>
    </lineage>
</organism>
<gene>
    <name evidence="1" type="ORF">Daus18300_009208</name>
</gene>
<comment type="caution">
    <text evidence="1">The sequence shown here is derived from an EMBL/GenBank/DDBJ whole genome shotgun (WGS) entry which is preliminary data.</text>
</comment>
<dbReference type="PANTHER" id="PTHR42791:SF2">
    <property type="entry name" value="N-ACETYLTRANSFERASE DOMAIN-CONTAINING PROTEIN"/>
    <property type="match status" value="1"/>
</dbReference>
<keyword evidence="2" id="KW-1185">Reference proteome</keyword>
<dbReference type="PANTHER" id="PTHR42791">
    <property type="entry name" value="GNAT FAMILY ACETYLTRANSFERASE"/>
    <property type="match status" value="1"/>
</dbReference>
<dbReference type="Proteomes" id="UP001583177">
    <property type="component" value="Unassembled WGS sequence"/>
</dbReference>
<protein>
    <recommendedName>
        <fullName evidence="3">N-acetyltransferase domain-containing protein</fullName>
    </recommendedName>
</protein>
<dbReference type="InterPro" id="IPR016181">
    <property type="entry name" value="Acyl_CoA_acyltransferase"/>
</dbReference>
<dbReference type="Gene3D" id="3.40.630.30">
    <property type="match status" value="1"/>
</dbReference>